<dbReference type="AlphaFoldDB" id="A0AAD8VT30"/>
<protein>
    <recommendedName>
        <fullName evidence="3">CCHC-type domain-containing protein</fullName>
    </recommendedName>
</protein>
<feature type="compositionally biased region" description="Basic and acidic residues" evidence="2">
    <location>
        <begin position="482"/>
        <end position="509"/>
    </location>
</feature>
<keyword evidence="5" id="KW-1185">Reference proteome</keyword>
<dbReference type="InterPro" id="IPR053253">
    <property type="entry name" value="Sex_diff_modulator"/>
</dbReference>
<dbReference type="InterPro" id="IPR001878">
    <property type="entry name" value="Znf_CCHC"/>
</dbReference>
<dbReference type="PANTHER" id="PTHR33087:SF52">
    <property type="entry name" value="CCHC-TYPE DOMAIN-CONTAINING PROTEIN"/>
    <property type="match status" value="1"/>
</dbReference>
<name>A0AAD8VT30_LOLMU</name>
<evidence type="ECO:0000313" key="4">
    <source>
        <dbReference type="EMBL" id="KAK1616776.1"/>
    </source>
</evidence>
<proteinExistence type="predicted"/>
<evidence type="ECO:0000256" key="1">
    <source>
        <dbReference type="PROSITE-ProRule" id="PRU00047"/>
    </source>
</evidence>
<feature type="compositionally biased region" description="Basic and acidic residues" evidence="2">
    <location>
        <begin position="166"/>
        <end position="180"/>
    </location>
</feature>
<comment type="caution">
    <text evidence="4">The sequence shown here is derived from an EMBL/GenBank/DDBJ whole genome shotgun (WGS) entry which is preliminary data.</text>
</comment>
<dbReference type="GO" id="GO:0008270">
    <property type="term" value="F:zinc ion binding"/>
    <property type="evidence" value="ECO:0007669"/>
    <property type="project" value="UniProtKB-KW"/>
</dbReference>
<feature type="region of interest" description="Disordered" evidence="2">
    <location>
        <begin position="1"/>
        <end position="61"/>
    </location>
</feature>
<sequence length="624" mass="67478">MDSTASHPPGFSRRWAPEGSPESGSSAAPRQDEHVSGLGISSASSGGSVAPRPEVREKDLPEVRARVHDRLVWEMPKPSRGKLWTRRIDARKEAGAGAWGTSPPEMRGLCFRCYLPGHRKRDCTNAEVCMRCWQRGHPAMECKRPRSPSSEEELRCRALSKFARRSSPERRQGRQLERGARSPSPPLPPPPPPRRQVSPPSPPRRQTPPPPPPPPPRAVSRLPPMEEWPPIAVAPLWTPAHQEGLENATVKPLLCVVRRTATMCDLEKRLHLAMVATVGGRRPAVTCEQVLAALRWRGVPEGTVSCHTLAPESFLVVFESRELRDHVAAMPAVLVAGAPLLFRPWNRQAQASMVPMRSKVTLVLEGVPPHAWDMAVVEDLLGNGCAVETVAPATKARSDMSLFQLTAWTSNLEAIPVARLLAIPEPVQNGGSRSALVRSAAVGSADGSAEEIQTLQYNILIHLVRVEEDALADLQRVPGRGPDGRREKDGSGGDGGDGGRGDRGRRVTRDLAWQRGVPDQRRGPGGAPQHSSAVCSPAAAPELEKTWALPGMASPAPLIVQTSPVSQQLRRQALSGKAKMGDAASSVASGATAREREKVVSKVQNDQARLHAEKQAPVQKLLVG</sequence>
<dbReference type="PROSITE" id="PS50158">
    <property type="entry name" value="ZF_CCHC"/>
    <property type="match status" value="1"/>
</dbReference>
<dbReference type="SMART" id="SM00343">
    <property type="entry name" value="ZnF_C2HC"/>
    <property type="match status" value="2"/>
</dbReference>
<reference evidence="4" key="1">
    <citation type="submission" date="2023-07" db="EMBL/GenBank/DDBJ databases">
        <title>A chromosome-level genome assembly of Lolium multiflorum.</title>
        <authorList>
            <person name="Chen Y."/>
            <person name="Copetti D."/>
            <person name="Kolliker R."/>
            <person name="Studer B."/>
        </authorList>
    </citation>
    <scope>NUCLEOTIDE SEQUENCE</scope>
    <source>
        <strain evidence="4">02402/16</strain>
        <tissue evidence="4">Leaf</tissue>
    </source>
</reference>
<dbReference type="GO" id="GO:0003676">
    <property type="term" value="F:nucleic acid binding"/>
    <property type="evidence" value="ECO:0007669"/>
    <property type="project" value="InterPro"/>
</dbReference>
<dbReference type="Proteomes" id="UP001231189">
    <property type="component" value="Unassembled WGS sequence"/>
</dbReference>
<evidence type="ECO:0000256" key="2">
    <source>
        <dbReference type="SAM" id="MobiDB-lite"/>
    </source>
</evidence>
<organism evidence="4 5">
    <name type="scientific">Lolium multiflorum</name>
    <name type="common">Italian ryegrass</name>
    <name type="synonym">Lolium perenne subsp. multiflorum</name>
    <dbReference type="NCBI Taxonomy" id="4521"/>
    <lineage>
        <taxon>Eukaryota</taxon>
        <taxon>Viridiplantae</taxon>
        <taxon>Streptophyta</taxon>
        <taxon>Embryophyta</taxon>
        <taxon>Tracheophyta</taxon>
        <taxon>Spermatophyta</taxon>
        <taxon>Magnoliopsida</taxon>
        <taxon>Liliopsida</taxon>
        <taxon>Poales</taxon>
        <taxon>Poaceae</taxon>
        <taxon>BOP clade</taxon>
        <taxon>Pooideae</taxon>
        <taxon>Poodae</taxon>
        <taxon>Poeae</taxon>
        <taxon>Poeae Chloroplast Group 2 (Poeae type)</taxon>
        <taxon>Loliodinae</taxon>
        <taxon>Loliinae</taxon>
        <taxon>Lolium</taxon>
    </lineage>
</organism>
<feature type="region of interest" description="Disordered" evidence="2">
    <location>
        <begin position="162"/>
        <end position="223"/>
    </location>
</feature>
<dbReference type="EMBL" id="JAUUTY010000006">
    <property type="protein sequence ID" value="KAK1616776.1"/>
    <property type="molecule type" value="Genomic_DNA"/>
</dbReference>
<keyword evidence="1" id="KW-0479">Metal-binding</keyword>
<feature type="region of interest" description="Disordered" evidence="2">
    <location>
        <begin position="475"/>
        <end position="538"/>
    </location>
</feature>
<accession>A0AAD8VT30</accession>
<evidence type="ECO:0000259" key="3">
    <source>
        <dbReference type="PROSITE" id="PS50158"/>
    </source>
</evidence>
<dbReference type="Gene3D" id="4.10.60.10">
    <property type="entry name" value="Zinc finger, CCHC-type"/>
    <property type="match status" value="1"/>
</dbReference>
<dbReference type="SUPFAM" id="SSF57756">
    <property type="entry name" value="Retrovirus zinc finger-like domains"/>
    <property type="match status" value="1"/>
</dbReference>
<evidence type="ECO:0000313" key="5">
    <source>
        <dbReference type="Proteomes" id="UP001231189"/>
    </source>
</evidence>
<dbReference type="InterPro" id="IPR036875">
    <property type="entry name" value="Znf_CCHC_sf"/>
</dbReference>
<dbReference type="PANTHER" id="PTHR33087">
    <property type="entry name" value="OS07G0539200 PROTEIN"/>
    <property type="match status" value="1"/>
</dbReference>
<feature type="compositionally biased region" description="Low complexity" evidence="2">
    <location>
        <begin position="36"/>
        <end position="48"/>
    </location>
</feature>
<keyword evidence="1" id="KW-0863">Zinc-finger</keyword>
<gene>
    <name evidence="4" type="ORF">QYE76_022293</name>
</gene>
<feature type="domain" description="CCHC-type" evidence="3">
    <location>
        <begin position="110"/>
        <end position="125"/>
    </location>
</feature>
<keyword evidence="1" id="KW-0862">Zinc</keyword>
<feature type="compositionally biased region" description="Pro residues" evidence="2">
    <location>
        <begin position="183"/>
        <end position="217"/>
    </location>
</feature>
<feature type="region of interest" description="Disordered" evidence="2">
    <location>
        <begin position="573"/>
        <end position="624"/>
    </location>
</feature>